<keyword evidence="5 6" id="KW-0560">Oxidoreductase</keyword>
<evidence type="ECO:0000313" key="11">
    <source>
        <dbReference type="Proteomes" id="UP001499974"/>
    </source>
</evidence>
<dbReference type="InterPro" id="IPR006091">
    <property type="entry name" value="Acyl-CoA_Oxase/DH_mid-dom"/>
</dbReference>
<gene>
    <name evidence="10" type="ORF">GCM10023349_43930</name>
</gene>
<dbReference type="EMBL" id="BAABKM010000005">
    <property type="protein sequence ID" value="GAA4719123.1"/>
    <property type="molecule type" value="Genomic_DNA"/>
</dbReference>
<evidence type="ECO:0000259" key="7">
    <source>
        <dbReference type="Pfam" id="PF00441"/>
    </source>
</evidence>
<evidence type="ECO:0000259" key="9">
    <source>
        <dbReference type="Pfam" id="PF02771"/>
    </source>
</evidence>
<dbReference type="InterPro" id="IPR046373">
    <property type="entry name" value="Acyl-CoA_Oxase/DH_mid-dom_sf"/>
</dbReference>
<evidence type="ECO:0000313" key="10">
    <source>
        <dbReference type="EMBL" id="GAA4719123.1"/>
    </source>
</evidence>
<dbReference type="Gene3D" id="1.20.140.10">
    <property type="entry name" value="Butyryl-CoA Dehydrogenase, subunit A, domain 3"/>
    <property type="match status" value="1"/>
</dbReference>
<evidence type="ECO:0000259" key="8">
    <source>
        <dbReference type="Pfam" id="PF02770"/>
    </source>
</evidence>
<evidence type="ECO:0000256" key="1">
    <source>
        <dbReference type="ARBA" id="ARBA00001974"/>
    </source>
</evidence>
<dbReference type="InterPro" id="IPR009100">
    <property type="entry name" value="AcylCoA_DH/oxidase_NM_dom_sf"/>
</dbReference>
<name>A0ABP8Y062_9ACTN</name>
<dbReference type="InterPro" id="IPR013786">
    <property type="entry name" value="AcylCoA_DH/ox_N"/>
</dbReference>
<evidence type="ECO:0000256" key="3">
    <source>
        <dbReference type="ARBA" id="ARBA00022630"/>
    </source>
</evidence>
<feature type="domain" description="Acyl-CoA oxidase/dehydrogenase middle" evidence="8">
    <location>
        <begin position="130"/>
        <end position="221"/>
    </location>
</feature>
<proteinExistence type="inferred from homology"/>
<dbReference type="Pfam" id="PF00441">
    <property type="entry name" value="Acyl-CoA_dh_1"/>
    <property type="match status" value="1"/>
</dbReference>
<dbReference type="PANTHER" id="PTHR43292:SF3">
    <property type="entry name" value="ACYL-COA DEHYDROGENASE FADE29"/>
    <property type="match status" value="1"/>
</dbReference>
<keyword evidence="11" id="KW-1185">Reference proteome</keyword>
<evidence type="ECO:0000256" key="2">
    <source>
        <dbReference type="ARBA" id="ARBA00009347"/>
    </source>
</evidence>
<evidence type="ECO:0000256" key="4">
    <source>
        <dbReference type="ARBA" id="ARBA00022827"/>
    </source>
</evidence>
<evidence type="ECO:0000256" key="6">
    <source>
        <dbReference type="RuleBase" id="RU362125"/>
    </source>
</evidence>
<protein>
    <submittedName>
        <fullName evidence="10">Acyl-CoA dehydrogenase family protein</fullName>
    </submittedName>
</protein>
<comment type="cofactor">
    <cofactor evidence="1 6">
        <name>FAD</name>
        <dbReference type="ChEBI" id="CHEBI:57692"/>
    </cofactor>
</comment>
<dbReference type="InterPro" id="IPR036250">
    <property type="entry name" value="AcylCo_DH-like_C"/>
</dbReference>
<feature type="domain" description="Acyl-CoA dehydrogenase/oxidase C-terminal" evidence="7">
    <location>
        <begin position="236"/>
        <end position="382"/>
    </location>
</feature>
<dbReference type="PANTHER" id="PTHR43292">
    <property type="entry name" value="ACYL-COA DEHYDROGENASE"/>
    <property type="match status" value="1"/>
</dbReference>
<dbReference type="SUPFAM" id="SSF56645">
    <property type="entry name" value="Acyl-CoA dehydrogenase NM domain-like"/>
    <property type="match status" value="1"/>
</dbReference>
<dbReference type="RefSeq" id="WP_345523860.1">
    <property type="nucleotide sequence ID" value="NZ_BAABKM010000005.1"/>
</dbReference>
<dbReference type="SUPFAM" id="SSF47203">
    <property type="entry name" value="Acyl-CoA dehydrogenase C-terminal domain-like"/>
    <property type="match status" value="1"/>
</dbReference>
<comment type="caution">
    <text evidence="10">The sequence shown here is derived from an EMBL/GenBank/DDBJ whole genome shotgun (WGS) entry which is preliminary data.</text>
</comment>
<dbReference type="Pfam" id="PF02770">
    <property type="entry name" value="Acyl-CoA_dh_M"/>
    <property type="match status" value="1"/>
</dbReference>
<evidence type="ECO:0000256" key="5">
    <source>
        <dbReference type="ARBA" id="ARBA00023002"/>
    </source>
</evidence>
<dbReference type="Gene3D" id="2.40.110.10">
    <property type="entry name" value="Butyryl-CoA Dehydrogenase, subunit A, domain 2"/>
    <property type="match status" value="1"/>
</dbReference>
<dbReference type="InterPro" id="IPR052161">
    <property type="entry name" value="Mycobact_Acyl-CoA_DH"/>
</dbReference>
<feature type="domain" description="Acyl-CoA dehydrogenase/oxidase N-terminal" evidence="9">
    <location>
        <begin position="6"/>
        <end position="125"/>
    </location>
</feature>
<keyword evidence="4 6" id="KW-0274">FAD</keyword>
<comment type="similarity">
    <text evidence="2 6">Belongs to the acyl-CoA dehydrogenase family.</text>
</comment>
<dbReference type="InterPro" id="IPR009075">
    <property type="entry name" value="AcylCo_DH/oxidase_C"/>
</dbReference>
<dbReference type="Gene3D" id="1.10.540.10">
    <property type="entry name" value="Acyl-CoA dehydrogenase/oxidase, N-terminal domain"/>
    <property type="match status" value="1"/>
</dbReference>
<accession>A0ABP8Y062</accession>
<dbReference type="Pfam" id="PF02771">
    <property type="entry name" value="Acyl-CoA_dh_N"/>
    <property type="match status" value="1"/>
</dbReference>
<sequence>MDLTYSEEDQAFRAEVRAWLEEHLTGEWAALRGLGGAGRDHEAHDERLAWNRLLAEHGWTCVGWPQEHGGRGLSLTQQVIFHEEYAKADAPVRVNHLGEELLGPTLMAFGTQEQKDRFLPKIVAVEELWAQGYSEPNAGSDLANVQTKARIDGDDWVVDGQKVWTSNAHFSQWAFVICRTEPGSERHRGLSFLLVPLDQDGVDVRPIEQLTGGSEFNEVFFTGARTGADLVVGEPGDGWKVAMALLGFERGVSVLAQVVGFARELDGVVDLAKDNGAIDDPVLRDRLAGLKVELEVMRRQAMRGLSSDDAAGPSVFKLVWANWHKRLGEVAMDVLGAGGLTTATADGYDLDRWQRLFLFARADTIYGGSDEVQRNILAERVLGLPREARG</sequence>
<dbReference type="Proteomes" id="UP001499974">
    <property type="component" value="Unassembled WGS sequence"/>
</dbReference>
<keyword evidence="3 6" id="KW-0285">Flavoprotein</keyword>
<organism evidence="10 11">
    <name type="scientific">Nocardioides conyzicola</name>
    <dbReference type="NCBI Taxonomy" id="1651781"/>
    <lineage>
        <taxon>Bacteria</taxon>
        <taxon>Bacillati</taxon>
        <taxon>Actinomycetota</taxon>
        <taxon>Actinomycetes</taxon>
        <taxon>Propionibacteriales</taxon>
        <taxon>Nocardioidaceae</taxon>
        <taxon>Nocardioides</taxon>
    </lineage>
</organism>
<reference evidence="11" key="1">
    <citation type="journal article" date="2019" name="Int. J. Syst. Evol. Microbiol.">
        <title>The Global Catalogue of Microorganisms (GCM) 10K type strain sequencing project: providing services to taxonomists for standard genome sequencing and annotation.</title>
        <authorList>
            <consortium name="The Broad Institute Genomics Platform"/>
            <consortium name="The Broad Institute Genome Sequencing Center for Infectious Disease"/>
            <person name="Wu L."/>
            <person name="Ma J."/>
        </authorList>
    </citation>
    <scope>NUCLEOTIDE SEQUENCE [LARGE SCALE GENOMIC DNA]</scope>
    <source>
        <strain evidence="11">JCM 18531</strain>
    </source>
</reference>
<dbReference type="InterPro" id="IPR037069">
    <property type="entry name" value="AcylCoA_DH/ox_N_sf"/>
</dbReference>